<comment type="similarity">
    <text evidence="2">Belongs to the polysaccharide synthase family.</text>
</comment>
<keyword evidence="4" id="KW-0812">Transmembrane</keyword>
<protein>
    <submittedName>
        <fullName evidence="7">Teichuronic acid biosynthesis protein TuaB</fullName>
    </submittedName>
</protein>
<comment type="subcellular location">
    <subcellularLocation>
        <location evidence="1">Cell membrane</location>
        <topology evidence="1">Multi-pass membrane protein</topology>
    </subcellularLocation>
</comment>
<dbReference type="PANTHER" id="PTHR30250:SF10">
    <property type="entry name" value="LIPOPOLYSACCHARIDE BIOSYNTHESIS PROTEIN WZXC"/>
    <property type="match status" value="1"/>
</dbReference>
<dbReference type="PANTHER" id="PTHR30250">
    <property type="entry name" value="PST FAMILY PREDICTED COLANIC ACID TRANSPORTER"/>
    <property type="match status" value="1"/>
</dbReference>
<dbReference type="Pfam" id="PF13440">
    <property type="entry name" value="Polysacc_synt_3"/>
    <property type="match status" value="1"/>
</dbReference>
<keyword evidence="5" id="KW-1133">Transmembrane helix</keyword>
<dbReference type="GO" id="GO:0005886">
    <property type="term" value="C:plasma membrane"/>
    <property type="evidence" value="ECO:0007669"/>
    <property type="project" value="UniProtKB-SubCell"/>
</dbReference>
<dbReference type="Proteomes" id="UP000587477">
    <property type="component" value="Chromosome"/>
</dbReference>
<evidence type="ECO:0000256" key="4">
    <source>
        <dbReference type="ARBA" id="ARBA00022692"/>
    </source>
</evidence>
<reference evidence="8" key="1">
    <citation type="submission" date="2020-10" db="EMBL/GenBank/DDBJ databases">
        <title>Complete genome sequence of Bacillus velezensis NST6.</title>
        <authorList>
            <person name="Choi J."/>
        </authorList>
    </citation>
    <scope>NUCLEOTIDE SEQUENCE [LARGE SCALE GENOMIC DNA]</scope>
    <source>
        <strain evidence="8">NST6</strain>
    </source>
</reference>
<dbReference type="InterPro" id="IPR050833">
    <property type="entry name" value="Poly_Biosynth_Transport"/>
</dbReference>
<dbReference type="CDD" id="cd13127">
    <property type="entry name" value="MATE_tuaB_like"/>
    <property type="match status" value="1"/>
</dbReference>
<evidence type="ECO:0000313" key="7">
    <source>
        <dbReference type="EMBL" id="QOY27228.1"/>
    </source>
</evidence>
<dbReference type="EMBL" id="CP063687">
    <property type="protein sequence ID" value="QOY27228.1"/>
    <property type="molecule type" value="Genomic_DNA"/>
</dbReference>
<keyword evidence="3" id="KW-1003">Cell membrane</keyword>
<dbReference type="RefSeq" id="WP_017418808.1">
    <property type="nucleotide sequence ID" value="NZ_BDDG01000001.1"/>
</dbReference>
<gene>
    <name evidence="7" type="primary">tuaB</name>
    <name evidence="7" type="ORF">BACVE_002239</name>
</gene>
<evidence type="ECO:0000256" key="2">
    <source>
        <dbReference type="ARBA" id="ARBA00007430"/>
    </source>
</evidence>
<dbReference type="NCBIfam" id="NF007773">
    <property type="entry name" value="PRK10459.1"/>
    <property type="match status" value="1"/>
</dbReference>
<accession>A0A411AAY7</accession>
<name>A0A411AAY7_BACVE</name>
<evidence type="ECO:0000256" key="1">
    <source>
        <dbReference type="ARBA" id="ARBA00004651"/>
    </source>
</evidence>
<keyword evidence="6" id="KW-0472">Membrane</keyword>
<evidence type="ECO:0000256" key="6">
    <source>
        <dbReference type="ARBA" id="ARBA00023136"/>
    </source>
</evidence>
<dbReference type="AlphaFoldDB" id="A0A411AAY7"/>
<evidence type="ECO:0000313" key="8">
    <source>
        <dbReference type="Proteomes" id="UP000587477"/>
    </source>
</evidence>
<sequence length="482" mass="53145">MPSITNQILSGAKWTSISTACITVIQIIQFALLGRVMSLAEFGLVGMITTVVVFAQIALDMGFGAALIQKDHVTDKQMSALYWLNIITGLALFALLFFSSPLIADFYRREELVYLIRVLAVMFLIAPIGQQYQYMLQKALAFNTLSKIEIFSNVLSFVYLAAAVFYTDPILAYVISQVLLQSSKGILYWMSCRKTWRPALVFDLKGMKGFFSFGAFQLSSRLVNRLGANIDMILIGSFIGAEALGIYNLAYQIVTLPVLKINPIITRVAFPVFAKNKHENSVIREGFLNMTKILALISFPLLLGLVSVSDAFVASVFGEKWLAAVPVLNVLAIVGILRVLMNPNGSVLLAKGRADLAFYWDAGVMLLYGASLYAAVLSGNLLTVAWTYAFISILNFLIGRWLLAYVIKLRLSAYFKAVAKPFLLTAAMGVIAFTASFGTERISLDVKLRLAISVVCGALCYLFLLGKAYPHMKSKLRKGRLL</sequence>
<proteinExistence type="inferred from homology"/>
<evidence type="ECO:0000256" key="3">
    <source>
        <dbReference type="ARBA" id="ARBA00022475"/>
    </source>
</evidence>
<dbReference type="NCBIfam" id="NF047674">
    <property type="entry name" value="TeichurnBiosyTuaB"/>
    <property type="match status" value="1"/>
</dbReference>
<organism evidence="7 8">
    <name type="scientific">Bacillus velezensis</name>
    <dbReference type="NCBI Taxonomy" id="492670"/>
    <lineage>
        <taxon>Bacteria</taxon>
        <taxon>Bacillati</taxon>
        <taxon>Bacillota</taxon>
        <taxon>Bacilli</taxon>
        <taxon>Bacillales</taxon>
        <taxon>Bacillaceae</taxon>
        <taxon>Bacillus</taxon>
        <taxon>Bacillus amyloliquefaciens group</taxon>
    </lineage>
</organism>
<evidence type="ECO:0000256" key="5">
    <source>
        <dbReference type="ARBA" id="ARBA00022989"/>
    </source>
</evidence>